<dbReference type="RefSeq" id="WP_203725476.1">
    <property type="nucleotide sequence ID" value="NZ_BAAATX010000015.1"/>
</dbReference>
<dbReference type="InterPro" id="IPR001647">
    <property type="entry name" value="HTH_TetR"/>
</dbReference>
<dbReference type="Gene3D" id="1.10.10.60">
    <property type="entry name" value="Homeodomain-like"/>
    <property type="match status" value="1"/>
</dbReference>
<gene>
    <name evidence="6" type="ORF">Adu01nite_11620</name>
</gene>
<dbReference type="EMBL" id="BOML01000012">
    <property type="protein sequence ID" value="GID99811.1"/>
    <property type="molecule type" value="Genomic_DNA"/>
</dbReference>
<dbReference type="PRINTS" id="PR00455">
    <property type="entry name" value="HTHTETR"/>
</dbReference>
<dbReference type="InterPro" id="IPR050109">
    <property type="entry name" value="HTH-type_TetR-like_transc_reg"/>
</dbReference>
<feature type="domain" description="HTH tetR-type" evidence="5">
    <location>
        <begin position="13"/>
        <end position="73"/>
    </location>
</feature>
<dbReference type="Gene3D" id="1.10.357.10">
    <property type="entry name" value="Tetracycline Repressor, domain 2"/>
    <property type="match status" value="1"/>
</dbReference>
<keyword evidence="7" id="KW-1185">Reference proteome</keyword>
<dbReference type="Pfam" id="PF17754">
    <property type="entry name" value="TetR_C_14"/>
    <property type="match status" value="1"/>
</dbReference>
<dbReference type="InterPro" id="IPR009057">
    <property type="entry name" value="Homeodomain-like_sf"/>
</dbReference>
<dbReference type="InterPro" id="IPR041347">
    <property type="entry name" value="MftR_C"/>
</dbReference>
<organism evidence="6 7">
    <name type="scientific">Paractinoplanes durhamensis</name>
    <dbReference type="NCBI Taxonomy" id="113563"/>
    <lineage>
        <taxon>Bacteria</taxon>
        <taxon>Bacillati</taxon>
        <taxon>Actinomycetota</taxon>
        <taxon>Actinomycetes</taxon>
        <taxon>Micromonosporales</taxon>
        <taxon>Micromonosporaceae</taxon>
        <taxon>Paractinoplanes</taxon>
    </lineage>
</organism>
<evidence type="ECO:0000259" key="5">
    <source>
        <dbReference type="PROSITE" id="PS50977"/>
    </source>
</evidence>
<protein>
    <submittedName>
        <fullName evidence="6">TetR family transcriptional regulator</fullName>
    </submittedName>
</protein>
<proteinExistence type="predicted"/>
<keyword evidence="3" id="KW-0804">Transcription</keyword>
<keyword evidence="2 4" id="KW-0238">DNA-binding</keyword>
<name>A0ABQ3YQJ7_9ACTN</name>
<dbReference type="PANTHER" id="PTHR30055:SF238">
    <property type="entry name" value="MYCOFACTOCIN BIOSYNTHESIS TRANSCRIPTIONAL REGULATOR MFTR-RELATED"/>
    <property type="match status" value="1"/>
</dbReference>
<dbReference type="InterPro" id="IPR023772">
    <property type="entry name" value="DNA-bd_HTH_TetR-type_CS"/>
</dbReference>
<sequence>MKPTASLADRKRQVVVDELTEAALQTMAVKGFETTTVDEIVAVAGVSRRTFFRYFASKEDVLVQLLAYLGDLMQATVAAHPADEPASAALLEALAAAIEDCRDSRDKALRVVRLVLATPPLLARFLERQSQWQSGLAASLVARGADPFHADLSAGIALAAFVAVLRRWAEADEPEDPIALLDRAFIQIAPAL</sequence>
<dbReference type="PROSITE" id="PS50977">
    <property type="entry name" value="HTH_TETR_2"/>
    <property type="match status" value="1"/>
</dbReference>
<evidence type="ECO:0000256" key="1">
    <source>
        <dbReference type="ARBA" id="ARBA00023015"/>
    </source>
</evidence>
<accession>A0ABQ3YQJ7</accession>
<dbReference type="PANTHER" id="PTHR30055">
    <property type="entry name" value="HTH-TYPE TRANSCRIPTIONAL REGULATOR RUTR"/>
    <property type="match status" value="1"/>
</dbReference>
<reference evidence="6 7" key="1">
    <citation type="submission" date="2021-01" db="EMBL/GenBank/DDBJ databases">
        <title>Whole genome shotgun sequence of Actinoplanes durhamensis NBRC 14914.</title>
        <authorList>
            <person name="Komaki H."/>
            <person name="Tamura T."/>
        </authorList>
    </citation>
    <scope>NUCLEOTIDE SEQUENCE [LARGE SCALE GENOMIC DNA]</scope>
    <source>
        <strain evidence="6 7">NBRC 14914</strain>
    </source>
</reference>
<comment type="caution">
    <text evidence="6">The sequence shown here is derived from an EMBL/GenBank/DDBJ whole genome shotgun (WGS) entry which is preliminary data.</text>
</comment>
<evidence type="ECO:0000256" key="3">
    <source>
        <dbReference type="ARBA" id="ARBA00023163"/>
    </source>
</evidence>
<dbReference type="Pfam" id="PF00440">
    <property type="entry name" value="TetR_N"/>
    <property type="match status" value="1"/>
</dbReference>
<dbReference type="PROSITE" id="PS01081">
    <property type="entry name" value="HTH_TETR_1"/>
    <property type="match status" value="1"/>
</dbReference>
<dbReference type="SUPFAM" id="SSF46689">
    <property type="entry name" value="Homeodomain-like"/>
    <property type="match status" value="1"/>
</dbReference>
<evidence type="ECO:0000313" key="6">
    <source>
        <dbReference type="EMBL" id="GID99811.1"/>
    </source>
</evidence>
<keyword evidence="1" id="KW-0805">Transcription regulation</keyword>
<evidence type="ECO:0000313" key="7">
    <source>
        <dbReference type="Proteomes" id="UP000637628"/>
    </source>
</evidence>
<evidence type="ECO:0000256" key="4">
    <source>
        <dbReference type="PROSITE-ProRule" id="PRU00335"/>
    </source>
</evidence>
<dbReference type="Proteomes" id="UP000637628">
    <property type="component" value="Unassembled WGS sequence"/>
</dbReference>
<evidence type="ECO:0000256" key="2">
    <source>
        <dbReference type="ARBA" id="ARBA00023125"/>
    </source>
</evidence>
<feature type="DNA-binding region" description="H-T-H motif" evidence="4">
    <location>
        <begin position="36"/>
        <end position="55"/>
    </location>
</feature>